<dbReference type="PANTHER" id="PTHR19431">
    <property type="entry name" value="60S RIBOSOMAL PROTEIN L4"/>
    <property type="match status" value="1"/>
</dbReference>
<evidence type="ECO:0000259" key="4">
    <source>
        <dbReference type="Pfam" id="PF14374"/>
    </source>
</evidence>
<gene>
    <name evidence="5" type="ORF">BB561_003282</name>
</gene>
<accession>A0A2T9YM66</accession>
<dbReference type="FunFam" id="3.40.1370.10:FF:000002">
    <property type="entry name" value="60S ribosomal protein L4"/>
    <property type="match status" value="1"/>
</dbReference>
<dbReference type="InterPro" id="IPR025755">
    <property type="entry name" value="Ribos_uL4_C_dom"/>
</dbReference>
<dbReference type="OrthoDB" id="10259785at2759"/>
<evidence type="ECO:0000256" key="3">
    <source>
        <dbReference type="ARBA" id="ARBA00023274"/>
    </source>
</evidence>
<dbReference type="AlphaFoldDB" id="A0A2T9YM66"/>
<name>A0A2T9YM66_9FUNG</name>
<evidence type="ECO:0000256" key="2">
    <source>
        <dbReference type="ARBA" id="ARBA00022980"/>
    </source>
</evidence>
<dbReference type="InterPro" id="IPR023574">
    <property type="entry name" value="Ribosomal_uL4_dom_sf"/>
</dbReference>
<keyword evidence="6" id="KW-1185">Reference proteome</keyword>
<evidence type="ECO:0000256" key="1">
    <source>
        <dbReference type="ARBA" id="ARBA00010528"/>
    </source>
</evidence>
<dbReference type="GO" id="GO:0006412">
    <property type="term" value="P:translation"/>
    <property type="evidence" value="ECO:0007669"/>
    <property type="project" value="InterPro"/>
</dbReference>
<dbReference type="EMBL" id="MBFR01000129">
    <property type="protein sequence ID" value="PVU93428.1"/>
    <property type="molecule type" value="Genomic_DNA"/>
</dbReference>
<reference evidence="5 6" key="1">
    <citation type="journal article" date="2018" name="MBio">
        <title>Comparative Genomics Reveals the Core Gene Toolbox for the Fungus-Insect Symbiosis.</title>
        <authorList>
            <person name="Wang Y."/>
            <person name="Stata M."/>
            <person name="Wang W."/>
            <person name="Stajich J.E."/>
            <person name="White M.M."/>
            <person name="Moncalvo J.M."/>
        </authorList>
    </citation>
    <scope>NUCLEOTIDE SEQUENCE [LARGE SCALE GENOMIC DNA]</scope>
    <source>
        <strain evidence="5 6">SWE-8-4</strain>
    </source>
</reference>
<sequence>MAARPVVSIFDLKGSQLESSAIPLPSVFTAPIRPDLVEFVHKNMAKNHRQPYAVYKHAGEQTSAESWGTGRAVARIPRVNGGGTSRAGQAAFGNMTRGGRMFAPNKVWRKWHVKTNTNQKRYAVASSVAASGVTALVMSRGHRIEKISEVPLVVSNEVESIKKTRDAVALLKALNAYSDVEKVIASKTIRAGKGKGRNRRHRQRVGPLVVYANDEGITRAFRNIPGVELSHVSRLNLLQLAPGGHMGRFIIWTQGAFEALEKVFGSTTVASEQKHNYVLPTSVLLNSDITRIINSEEIKSALKVRGPSRVKRPFTQKKNPLRNTGVLVRLNPYAQTLRRAEILGLNKKYKHKNQRTNKQVKAPKKISASDKFVEMLNSSSEPTA</sequence>
<dbReference type="InterPro" id="IPR002136">
    <property type="entry name" value="Ribosomal_uL4"/>
</dbReference>
<organism evidence="5 6">
    <name type="scientific">Smittium simulii</name>
    <dbReference type="NCBI Taxonomy" id="133385"/>
    <lineage>
        <taxon>Eukaryota</taxon>
        <taxon>Fungi</taxon>
        <taxon>Fungi incertae sedis</taxon>
        <taxon>Zoopagomycota</taxon>
        <taxon>Kickxellomycotina</taxon>
        <taxon>Harpellomycetes</taxon>
        <taxon>Harpellales</taxon>
        <taxon>Legeriomycetaceae</taxon>
        <taxon>Smittium</taxon>
    </lineage>
</organism>
<dbReference type="STRING" id="133385.A0A2T9YM66"/>
<dbReference type="Proteomes" id="UP000245383">
    <property type="component" value="Unassembled WGS sequence"/>
</dbReference>
<feature type="domain" description="Large ribosomal subunit protein uL4 C-terminal" evidence="4">
    <location>
        <begin position="276"/>
        <end position="348"/>
    </location>
</feature>
<proteinExistence type="inferred from homology"/>
<dbReference type="InterPro" id="IPR045240">
    <property type="entry name" value="Ribosomal_uL4_euk/arch"/>
</dbReference>
<dbReference type="SUPFAM" id="SSF52166">
    <property type="entry name" value="Ribosomal protein L4"/>
    <property type="match status" value="1"/>
</dbReference>
<dbReference type="Gene3D" id="3.40.1370.10">
    <property type="match status" value="1"/>
</dbReference>
<comment type="caution">
    <text evidence="5">The sequence shown here is derived from an EMBL/GenBank/DDBJ whole genome shotgun (WGS) entry which is preliminary data.</text>
</comment>
<evidence type="ECO:0000313" key="5">
    <source>
        <dbReference type="EMBL" id="PVU93428.1"/>
    </source>
</evidence>
<dbReference type="GO" id="GO:1990904">
    <property type="term" value="C:ribonucleoprotein complex"/>
    <property type="evidence" value="ECO:0007669"/>
    <property type="project" value="UniProtKB-KW"/>
</dbReference>
<keyword evidence="3" id="KW-0687">Ribonucleoprotein</keyword>
<protein>
    <recommendedName>
        <fullName evidence="4">Large ribosomal subunit protein uL4 C-terminal domain-containing protein</fullName>
    </recommendedName>
</protein>
<dbReference type="Pfam" id="PF14374">
    <property type="entry name" value="Ribos_L4_asso_C"/>
    <property type="match status" value="1"/>
</dbReference>
<comment type="similarity">
    <text evidence="1">Belongs to the universal ribosomal protein uL4 family.</text>
</comment>
<dbReference type="GO" id="GO:0003735">
    <property type="term" value="F:structural constituent of ribosome"/>
    <property type="evidence" value="ECO:0007669"/>
    <property type="project" value="InterPro"/>
</dbReference>
<dbReference type="Pfam" id="PF00573">
    <property type="entry name" value="Ribosomal_L4"/>
    <property type="match status" value="1"/>
</dbReference>
<dbReference type="GO" id="GO:0005840">
    <property type="term" value="C:ribosome"/>
    <property type="evidence" value="ECO:0007669"/>
    <property type="project" value="UniProtKB-KW"/>
</dbReference>
<keyword evidence="2" id="KW-0689">Ribosomal protein</keyword>
<evidence type="ECO:0000313" key="6">
    <source>
        <dbReference type="Proteomes" id="UP000245383"/>
    </source>
</evidence>